<dbReference type="AlphaFoldDB" id="A0A5C4WI10"/>
<keyword evidence="7" id="KW-1185">Reference proteome</keyword>
<dbReference type="Pfam" id="PF07291">
    <property type="entry name" value="MauE"/>
    <property type="match status" value="1"/>
</dbReference>
<evidence type="ECO:0000256" key="1">
    <source>
        <dbReference type="ARBA" id="ARBA00004141"/>
    </source>
</evidence>
<dbReference type="OrthoDB" id="3430313at2"/>
<dbReference type="GO" id="GO:0016020">
    <property type="term" value="C:membrane"/>
    <property type="evidence" value="ECO:0007669"/>
    <property type="project" value="UniProtKB-SubCell"/>
</dbReference>
<evidence type="ECO:0000313" key="6">
    <source>
        <dbReference type="EMBL" id="KAB8194081.1"/>
    </source>
</evidence>
<organism evidence="6 7">
    <name type="scientific">Nonomuraea phyllanthi</name>
    <dbReference type="NCBI Taxonomy" id="2219224"/>
    <lineage>
        <taxon>Bacteria</taxon>
        <taxon>Bacillati</taxon>
        <taxon>Actinomycetota</taxon>
        <taxon>Actinomycetes</taxon>
        <taxon>Streptosporangiales</taxon>
        <taxon>Streptosporangiaceae</taxon>
        <taxon>Nonomuraea</taxon>
    </lineage>
</organism>
<keyword evidence="4" id="KW-0472">Membrane</keyword>
<evidence type="ECO:0000256" key="2">
    <source>
        <dbReference type="ARBA" id="ARBA00022692"/>
    </source>
</evidence>
<comment type="subcellular location">
    <subcellularLocation>
        <location evidence="1">Membrane</location>
        <topology evidence="1">Multi-pass membrane protein</topology>
    </subcellularLocation>
</comment>
<dbReference type="Proteomes" id="UP000312512">
    <property type="component" value="Unassembled WGS sequence"/>
</dbReference>
<accession>A0A5P9YPJ6</accession>
<keyword evidence="3" id="KW-1133">Transmembrane helix</keyword>
<evidence type="ECO:0000256" key="3">
    <source>
        <dbReference type="ARBA" id="ARBA00022989"/>
    </source>
</evidence>
<dbReference type="RefSeq" id="WP_139631687.1">
    <property type="nucleotide sequence ID" value="NZ_CP045572.1"/>
</dbReference>
<accession>A0A5C4WI10</accession>
<name>A0A5C4WI10_9ACTN</name>
<reference evidence="6 7" key="1">
    <citation type="submission" date="2019-10" db="EMBL/GenBank/DDBJ databases">
        <title>Nonomuraea sp. nov., isolated from Phyllanthus amarus.</title>
        <authorList>
            <person name="Klykleung N."/>
            <person name="Tanasupawat S."/>
        </authorList>
    </citation>
    <scope>NUCLEOTIDE SEQUENCE [LARGE SCALE GENOMIC DNA]</scope>
    <source>
        <strain evidence="6 7">PA1-10</strain>
    </source>
</reference>
<sequence>MQYVEVAGRLLLATLFALALAGKVSGRGAWDGFVESIREMAVIDKAAVPAAAVAVTVAETAVIVLVLVPLRWAGTAGFALAAGLLGCFALAIRAVTRRGAAVPCHCFGPSRTPIGVPHLVRNAILLAAALLGLAGSLVNGSFDLALSAVAGVFGAVLGLLMARWDDLVALVRTP</sequence>
<protein>
    <submittedName>
        <fullName evidence="6">Methylamine utilization protein MauE</fullName>
    </submittedName>
</protein>
<evidence type="ECO:0000313" key="7">
    <source>
        <dbReference type="Proteomes" id="UP000312512"/>
    </source>
</evidence>
<dbReference type="EMBL" id="VDLX02000006">
    <property type="protein sequence ID" value="KAB8194081.1"/>
    <property type="molecule type" value="Genomic_DNA"/>
</dbReference>
<comment type="caution">
    <text evidence="6">The sequence shown here is derived from an EMBL/GenBank/DDBJ whole genome shotgun (WGS) entry which is preliminary data.</text>
</comment>
<evidence type="ECO:0000256" key="4">
    <source>
        <dbReference type="ARBA" id="ARBA00023136"/>
    </source>
</evidence>
<evidence type="ECO:0000259" key="5">
    <source>
        <dbReference type="Pfam" id="PF07291"/>
    </source>
</evidence>
<proteinExistence type="predicted"/>
<gene>
    <name evidence="6" type="ORF">FH608_018035</name>
</gene>
<dbReference type="GO" id="GO:0030416">
    <property type="term" value="P:methylamine metabolic process"/>
    <property type="evidence" value="ECO:0007669"/>
    <property type="project" value="InterPro"/>
</dbReference>
<keyword evidence="2" id="KW-0812">Transmembrane</keyword>
<dbReference type="InterPro" id="IPR009908">
    <property type="entry name" value="Methylamine_util_MauE"/>
</dbReference>
<feature type="domain" description="Methylamine utilisation protein MauE" evidence="5">
    <location>
        <begin position="1"/>
        <end position="134"/>
    </location>
</feature>